<gene>
    <name evidence="1" type="ORF">SAMN05216464_101638</name>
</gene>
<reference evidence="1 2" key="1">
    <citation type="submission" date="2016-10" db="EMBL/GenBank/DDBJ databases">
        <authorList>
            <person name="de Groot N.N."/>
        </authorList>
    </citation>
    <scope>NUCLEOTIDE SEQUENCE [LARGE SCALE GENOMIC DNA]</scope>
    <source>
        <strain evidence="1 2">47C3B</strain>
    </source>
</reference>
<dbReference type="EMBL" id="FNAI01000001">
    <property type="protein sequence ID" value="SDD40295.1"/>
    <property type="molecule type" value="Genomic_DNA"/>
</dbReference>
<dbReference type="STRING" id="1391627.SAMN05216464_101638"/>
<name>A0A1G6UID1_9SPHI</name>
<proteinExistence type="predicted"/>
<dbReference type="OrthoDB" id="798671at2"/>
<sequence length="252" mass="28095">MKTSNKLLIIFFTCIPLSLLAYNTLLKQSYQAGNFVSEFYPDINSNYEEKNLPAFKHIVIDGLVKSPNARTEQGQMPTVSIGNASTYPKSESTQNRIGIITQYADVLRTTVKNDTLFVSLFTKAKDAYITTGDKALLQIKATDVTSVSISYAYATITDKPSAADSLKLTVIYNGIYNVNNLYINNLSVYGSGMAQTYIYGNNKIQNFNYSLLAESLLHIDGHPIQHYRAIKVDEKASIEIKDKAANMQKELQ</sequence>
<accession>A0A1G6UID1</accession>
<evidence type="ECO:0000313" key="1">
    <source>
        <dbReference type="EMBL" id="SDD40295.1"/>
    </source>
</evidence>
<dbReference type="Proteomes" id="UP000199072">
    <property type="component" value="Unassembled WGS sequence"/>
</dbReference>
<dbReference type="Gene3D" id="2.160.20.120">
    <property type="match status" value="1"/>
</dbReference>
<dbReference type="RefSeq" id="WP_091144124.1">
    <property type="nucleotide sequence ID" value="NZ_FNAI01000001.1"/>
</dbReference>
<protein>
    <submittedName>
        <fullName evidence="1">Uncharacterized protein</fullName>
    </submittedName>
</protein>
<keyword evidence="2" id="KW-1185">Reference proteome</keyword>
<organism evidence="1 2">
    <name type="scientific">Mucilaginibacter pineti</name>
    <dbReference type="NCBI Taxonomy" id="1391627"/>
    <lineage>
        <taxon>Bacteria</taxon>
        <taxon>Pseudomonadati</taxon>
        <taxon>Bacteroidota</taxon>
        <taxon>Sphingobacteriia</taxon>
        <taxon>Sphingobacteriales</taxon>
        <taxon>Sphingobacteriaceae</taxon>
        <taxon>Mucilaginibacter</taxon>
    </lineage>
</organism>
<dbReference type="AlphaFoldDB" id="A0A1G6UID1"/>
<evidence type="ECO:0000313" key="2">
    <source>
        <dbReference type="Proteomes" id="UP000199072"/>
    </source>
</evidence>